<sequence>MAILLWLASMQTLRYGGRKIHMSKEAFLEEDIEGDTDRDGIDSTPRIFGVVVLDDVQVYHDMLQISHCEKRMVRFWEEISGKKMHGNSYIFKVISVFPLRTTALLQHLSASCCRSLMARLDADQGPSLRCQLQDERNGVDCLAGKPTPHAVLRLPLPFVSKIMTGQWSSILLPHFPNTEHGGSAVLSINWRLCGMSRDEIPQLHHHFLQDAGGKDMSLSVEVLDSAIDYLKAFAAGLDTPPEPEPAADDGMDDELLFQSQEFQSVRRCVIVLQRVLEGLDASAFVRAARDMTGKGSGLWSATRRPYQVAFLVKAVCMASLLRSASTMHEVLQSAAKMLLPEVMHNAFKTFLDTCQNHIPHASTISRWKMILDGSFMLYQRRMNAGASEAESPSGFVRFVMADASTQHSREFEHILMASIKKQDLKELFFQRAHLLDLWFAVEDEGTDELALRDELAIIAEMQSRIVVHHLPIMALSSGRTSLQDKFCCLMFAFMLEAGETASSLASFVHEIVAGTFDLGVEFSLGRIKPTAFSVLFPWYHPPGSGGESGVQDVVDDFELPEFQLASDLAEENLSLQDMLSIPGPLHILHNATNSLLDNLPYLNGAVEKLQVVCRFLSNPDKKQRLLASCFDRPLARAFHTEIKRFDAKVHTGRWGRVAFAIPELLALRIPLQKFWNFDAFKKQGLSLASNSAADDASLKIEVVNDCIDSTEFWAQLMTLESLFYVVRELLIWVESCPCHHNRVPPDGYKIKWDSCPLRGRRLPEIACGAFFEELNRLCLINSADLFLKLPEQLSEESRTQCVLDFEHGRGHLTFQLTLKMSCFLEPPLLLFGLSQHNPSNPKEQKDVLHKCLKSECQHPQIVKLQEPGPLRQEAELFLAGEELALLEDLTEFIAQFCFAWGTERRVEGGHAKVHITTGNRRNRHEATDSLALRLSEIKRVLSGDDVASFLDCVQVARTPRNLLTQLGLARHPSCRFAKSPWDPIFRKTLYHADPFALYGDSLPPLTSAPQSVVRSAAKLALPAPEPPGGKDLAPEVSDMLRSAAMRYLRSQLEQLCKDKDQRCIFSCDLPSAALRLLPHFLAPSQAIANLGDGRNESCTDLVPVATVADLIVAEVSSSSKVFFQVVSLRPSRAHLAASAEFTADDIGVMLLKCEPEGTDSYRVQTTGFRLLSPVVGTCGLQAQPLVLSLSSLNLGQLCSCAVWERPTSLDAGTGSEKFAQANPYMIDAPKVYWVSLAEADEPHTARLGAYLWALLKAGDHQSSVPHFADLQVYLRILGDEAALRKLEDQQKKRQTKRQKHVVALADMDDWEVPVPERKKRKTQPKRRVKPASEPICDKPSFAETAGAEPLADAASHQVETEAVDAPEPHHFDAESEESCGSSESEDLLNLLDPVAITRDFTNRIEYGMHHLTPRFKRDRTIQSYQMSCHLPQHNVGDQRCSRELTVTVTGSEESTRRILKAWVLLGHGLPTREQHMDAGSRQQLLTSLKDGTLLSESELDKISAASEKSAVVAPLQPKPSGDSPPPTNAKTLLGKRDGCVPEDAHNRMLDLAARGAIPITTLSQRQRNRLTSGTEYGVPPELKEALTYGYLHPNLAPPQGFRWGYQGGKWMLRIHGG</sequence>
<reference evidence="2 3" key="1">
    <citation type="submission" date="2024-02" db="EMBL/GenBank/DDBJ databases">
        <authorList>
            <person name="Chen Y."/>
            <person name="Shah S."/>
            <person name="Dougan E. K."/>
            <person name="Thang M."/>
            <person name="Chan C."/>
        </authorList>
    </citation>
    <scope>NUCLEOTIDE SEQUENCE [LARGE SCALE GENOMIC DNA]</scope>
</reference>
<feature type="region of interest" description="Disordered" evidence="1">
    <location>
        <begin position="1510"/>
        <end position="1536"/>
    </location>
</feature>
<feature type="compositionally biased region" description="Basic residues" evidence="1">
    <location>
        <begin position="1317"/>
        <end position="1329"/>
    </location>
</feature>
<comment type="caution">
    <text evidence="2">The sequence shown here is derived from an EMBL/GenBank/DDBJ whole genome shotgun (WGS) entry which is preliminary data.</text>
</comment>
<proteinExistence type="predicted"/>
<evidence type="ECO:0000256" key="1">
    <source>
        <dbReference type="SAM" id="MobiDB-lite"/>
    </source>
</evidence>
<evidence type="ECO:0000313" key="3">
    <source>
        <dbReference type="Proteomes" id="UP001642484"/>
    </source>
</evidence>
<feature type="region of interest" description="Disordered" evidence="1">
    <location>
        <begin position="1313"/>
        <end position="1341"/>
    </location>
</feature>
<evidence type="ECO:0000313" key="2">
    <source>
        <dbReference type="EMBL" id="CAK9088070.1"/>
    </source>
</evidence>
<organism evidence="2 3">
    <name type="scientific">Durusdinium trenchii</name>
    <dbReference type="NCBI Taxonomy" id="1381693"/>
    <lineage>
        <taxon>Eukaryota</taxon>
        <taxon>Sar</taxon>
        <taxon>Alveolata</taxon>
        <taxon>Dinophyceae</taxon>
        <taxon>Suessiales</taxon>
        <taxon>Symbiodiniaceae</taxon>
        <taxon>Durusdinium</taxon>
    </lineage>
</organism>
<feature type="region of interest" description="Disordered" evidence="1">
    <location>
        <begin position="1346"/>
        <end position="1365"/>
    </location>
</feature>
<gene>
    <name evidence="2" type="ORF">CCMP2556_LOCUS42504</name>
</gene>
<keyword evidence="3" id="KW-1185">Reference proteome</keyword>
<dbReference type="Proteomes" id="UP001642484">
    <property type="component" value="Unassembled WGS sequence"/>
</dbReference>
<dbReference type="EMBL" id="CAXAMN010024606">
    <property type="protein sequence ID" value="CAK9088070.1"/>
    <property type="molecule type" value="Genomic_DNA"/>
</dbReference>
<name>A0ABP0QJR4_9DINO</name>
<accession>A0ABP0QJR4</accession>
<protein>
    <submittedName>
        <fullName evidence="2">Uncharacterized protein</fullName>
    </submittedName>
</protein>